<comment type="catalytic activity">
    <reaction evidence="5 7">
        <text>glucuronate acceptor + UDP-alpha-D-glucuronate = acceptor beta-D-glucuronoside + UDP + H(+)</text>
        <dbReference type="Rhea" id="RHEA:21032"/>
        <dbReference type="ChEBI" id="CHEBI:15378"/>
        <dbReference type="ChEBI" id="CHEBI:58052"/>
        <dbReference type="ChEBI" id="CHEBI:58223"/>
        <dbReference type="ChEBI" id="CHEBI:132367"/>
        <dbReference type="ChEBI" id="CHEBI:132368"/>
        <dbReference type="EC" id="2.4.1.17"/>
    </reaction>
</comment>
<dbReference type="PANTHER" id="PTHR48043">
    <property type="entry name" value="EG:EG0003.4 PROTEIN-RELATED"/>
    <property type="match status" value="1"/>
</dbReference>
<proteinExistence type="inferred from homology"/>
<keyword evidence="3 6" id="KW-0808">Transferase</keyword>
<dbReference type="InterPro" id="IPR050271">
    <property type="entry name" value="UDP-glycosyltransferase"/>
</dbReference>
<dbReference type="GO" id="GO:0015020">
    <property type="term" value="F:glucuronosyltransferase activity"/>
    <property type="evidence" value="ECO:0007669"/>
    <property type="project" value="UniProtKB-EC"/>
</dbReference>
<dbReference type="GO" id="GO:0016020">
    <property type="term" value="C:membrane"/>
    <property type="evidence" value="ECO:0007669"/>
    <property type="project" value="UniProtKB-SubCell"/>
</dbReference>
<evidence type="ECO:0000256" key="3">
    <source>
        <dbReference type="ARBA" id="ARBA00022679"/>
    </source>
</evidence>
<evidence type="ECO:0000256" key="1">
    <source>
        <dbReference type="ARBA" id="ARBA00009995"/>
    </source>
</evidence>
<evidence type="ECO:0000256" key="4">
    <source>
        <dbReference type="ARBA" id="ARBA00022729"/>
    </source>
</evidence>
<dbReference type="AlphaFoldDB" id="A0A368GZW2"/>
<dbReference type="EC" id="2.4.1.17" evidence="7"/>
<accession>A0A368GZW2</accession>
<comment type="caution">
    <text evidence="8">The sequence shown here is derived from an EMBL/GenBank/DDBJ whole genome shotgun (WGS) entry which is preliminary data.</text>
</comment>
<protein>
    <recommendedName>
        <fullName evidence="7">UDP-glucuronosyltransferase</fullName>
        <ecNumber evidence="7">2.4.1.17</ecNumber>
    </recommendedName>
</protein>
<dbReference type="Pfam" id="PF00201">
    <property type="entry name" value="UDPGT"/>
    <property type="match status" value="1"/>
</dbReference>
<comment type="similarity">
    <text evidence="1 6">Belongs to the UDP-glycosyltransferase family.</text>
</comment>
<dbReference type="InterPro" id="IPR002213">
    <property type="entry name" value="UDP_glucos_trans"/>
</dbReference>
<gene>
    <name evidence="8" type="ORF">ANCCAN_03927</name>
</gene>
<dbReference type="EMBL" id="JOJR01000028">
    <property type="protein sequence ID" value="RCN49892.1"/>
    <property type="molecule type" value="Genomic_DNA"/>
</dbReference>
<dbReference type="PANTHER" id="PTHR48043:SF62">
    <property type="entry name" value="GLUCURONOSYLTRANSFERASE"/>
    <property type="match status" value="1"/>
</dbReference>
<dbReference type="STRING" id="29170.A0A368GZW2"/>
<name>A0A368GZW2_ANCCA</name>
<evidence type="ECO:0000256" key="6">
    <source>
        <dbReference type="RuleBase" id="RU003718"/>
    </source>
</evidence>
<evidence type="ECO:0000313" key="8">
    <source>
        <dbReference type="EMBL" id="RCN49892.1"/>
    </source>
</evidence>
<organism evidence="8 9">
    <name type="scientific">Ancylostoma caninum</name>
    <name type="common">Dog hookworm</name>
    <dbReference type="NCBI Taxonomy" id="29170"/>
    <lineage>
        <taxon>Eukaryota</taxon>
        <taxon>Metazoa</taxon>
        <taxon>Ecdysozoa</taxon>
        <taxon>Nematoda</taxon>
        <taxon>Chromadorea</taxon>
        <taxon>Rhabditida</taxon>
        <taxon>Rhabditina</taxon>
        <taxon>Rhabditomorpha</taxon>
        <taxon>Strongyloidea</taxon>
        <taxon>Ancylostomatidae</taxon>
        <taxon>Ancylostomatinae</taxon>
        <taxon>Ancylostoma</taxon>
    </lineage>
</organism>
<dbReference type="SUPFAM" id="SSF53756">
    <property type="entry name" value="UDP-Glycosyltransferase/glycogen phosphorylase"/>
    <property type="match status" value="1"/>
</dbReference>
<reference evidence="8 9" key="1">
    <citation type="submission" date="2014-10" db="EMBL/GenBank/DDBJ databases">
        <title>Draft genome of the hookworm Ancylostoma caninum.</title>
        <authorList>
            <person name="Mitreva M."/>
        </authorList>
    </citation>
    <scope>NUCLEOTIDE SEQUENCE [LARGE SCALE GENOMIC DNA]</scope>
    <source>
        <strain evidence="8 9">Baltimore</strain>
    </source>
</reference>
<keyword evidence="2 6" id="KW-0328">Glycosyltransferase</keyword>
<evidence type="ECO:0000313" key="9">
    <source>
        <dbReference type="Proteomes" id="UP000252519"/>
    </source>
</evidence>
<evidence type="ECO:0000256" key="2">
    <source>
        <dbReference type="ARBA" id="ARBA00022676"/>
    </source>
</evidence>
<keyword evidence="4" id="KW-0732">Signal</keyword>
<keyword evidence="9" id="KW-1185">Reference proteome</keyword>
<evidence type="ECO:0000256" key="7">
    <source>
        <dbReference type="RuleBase" id="RU362059"/>
    </source>
</evidence>
<dbReference type="Gene3D" id="3.40.50.2000">
    <property type="entry name" value="Glycogen Phosphorylase B"/>
    <property type="match status" value="1"/>
</dbReference>
<dbReference type="OrthoDB" id="5835829at2759"/>
<comment type="subcellular location">
    <subcellularLocation>
        <location evidence="7">Membrane</location>
        <topology evidence="7">Single-pass membrane protein</topology>
    </subcellularLocation>
</comment>
<dbReference type="InterPro" id="IPR035595">
    <property type="entry name" value="UDP_glycos_trans_CS"/>
</dbReference>
<dbReference type="PROSITE" id="PS00375">
    <property type="entry name" value="UDPGT"/>
    <property type="match status" value="1"/>
</dbReference>
<evidence type="ECO:0000256" key="5">
    <source>
        <dbReference type="ARBA" id="ARBA00047475"/>
    </source>
</evidence>
<sequence>METMVVALNRLPEYRVVFSYNGDEKRVSSLGRHVRITRWAPQKGILGHNKTVAFVSHGGLKSLKDTICGGVPVVYIPLFAEQSHNGEVARSAGFAETLSKTQLTSDLIERTVRRVAGQLERHFFLFQSKKFHRRECSRTHERSSFYLRRS</sequence>
<dbReference type="Proteomes" id="UP000252519">
    <property type="component" value="Unassembled WGS sequence"/>
</dbReference>